<proteinExistence type="predicted"/>
<dbReference type="GO" id="GO:0003700">
    <property type="term" value="F:DNA-binding transcription factor activity"/>
    <property type="evidence" value="ECO:0007669"/>
    <property type="project" value="InterPro"/>
</dbReference>
<evidence type="ECO:0000259" key="4">
    <source>
        <dbReference type="PROSITE" id="PS50995"/>
    </source>
</evidence>
<name>A0A917M2I8_9BACL</name>
<evidence type="ECO:0000313" key="5">
    <source>
        <dbReference type="EMBL" id="GGG72766.1"/>
    </source>
</evidence>
<keyword evidence="2" id="KW-0238">DNA-binding</keyword>
<dbReference type="InterPro" id="IPR036390">
    <property type="entry name" value="WH_DNA-bd_sf"/>
</dbReference>
<dbReference type="Gene3D" id="1.10.10.10">
    <property type="entry name" value="Winged helix-like DNA-binding domain superfamily/Winged helix DNA-binding domain"/>
    <property type="match status" value="1"/>
</dbReference>
<dbReference type="InterPro" id="IPR000835">
    <property type="entry name" value="HTH_MarR-typ"/>
</dbReference>
<dbReference type="InterPro" id="IPR036388">
    <property type="entry name" value="WH-like_DNA-bd_sf"/>
</dbReference>
<accession>A0A917M2I8</accession>
<dbReference type="PANTHER" id="PTHR42756">
    <property type="entry name" value="TRANSCRIPTIONAL REGULATOR, MARR"/>
    <property type="match status" value="1"/>
</dbReference>
<reference evidence="5 6" key="1">
    <citation type="journal article" date="2014" name="Int. J. Syst. Evol. Microbiol.">
        <title>Complete genome sequence of Corynebacterium casei LMG S-19264T (=DSM 44701T), isolated from a smear-ripened cheese.</title>
        <authorList>
            <consortium name="US DOE Joint Genome Institute (JGI-PGF)"/>
            <person name="Walter F."/>
            <person name="Albersmeier A."/>
            <person name="Kalinowski J."/>
            <person name="Ruckert C."/>
        </authorList>
    </citation>
    <scope>NUCLEOTIDE SEQUENCE [LARGE SCALE GENOMIC DNA]</scope>
    <source>
        <strain evidence="5 6">CGMCC 1.15286</strain>
    </source>
</reference>
<dbReference type="PANTHER" id="PTHR42756:SF1">
    <property type="entry name" value="TRANSCRIPTIONAL REPRESSOR OF EMRAB OPERON"/>
    <property type="match status" value="1"/>
</dbReference>
<evidence type="ECO:0000256" key="1">
    <source>
        <dbReference type="ARBA" id="ARBA00023015"/>
    </source>
</evidence>
<feature type="domain" description="HTH marR-type" evidence="4">
    <location>
        <begin position="7"/>
        <end position="141"/>
    </location>
</feature>
<evidence type="ECO:0000256" key="2">
    <source>
        <dbReference type="ARBA" id="ARBA00023125"/>
    </source>
</evidence>
<gene>
    <name evidence="5" type="ORF">GCM10010918_30850</name>
</gene>
<dbReference type="SUPFAM" id="SSF46785">
    <property type="entry name" value="Winged helix' DNA-binding domain"/>
    <property type="match status" value="1"/>
</dbReference>
<dbReference type="EMBL" id="BMHY01000005">
    <property type="protein sequence ID" value="GGG72766.1"/>
    <property type="molecule type" value="Genomic_DNA"/>
</dbReference>
<dbReference type="GO" id="GO:0003677">
    <property type="term" value="F:DNA binding"/>
    <property type="evidence" value="ECO:0007669"/>
    <property type="project" value="UniProtKB-KW"/>
</dbReference>
<dbReference type="SMART" id="SM00347">
    <property type="entry name" value="HTH_MARR"/>
    <property type="match status" value="1"/>
</dbReference>
<keyword evidence="6" id="KW-1185">Reference proteome</keyword>
<organism evidence="5 6">
    <name type="scientific">Paenibacillus radicis</name>
    <name type="common">ex Gao et al. 2016</name>
    <dbReference type="NCBI Taxonomy" id="1737354"/>
    <lineage>
        <taxon>Bacteria</taxon>
        <taxon>Bacillati</taxon>
        <taxon>Bacillota</taxon>
        <taxon>Bacilli</taxon>
        <taxon>Bacillales</taxon>
        <taxon>Paenibacillaceae</taxon>
        <taxon>Paenibacillus</taxon>
    </lineage>
</organism>
<dbReference type="RefSeq" id="WP_188890083.1">
    <property type="nucleotide sequence ID" value="NZ_BMHY01000005.1"/>
</dbReference>
<keyword evidence="3" id="KW-0804">Transcription</keyword>
<sequence length="141" mass="15894">MLDVYFKECLFFTANRLSRVITKMAEDAFKVSGLSPTSAFLLMALYEKDGISQKELGQVLHLQPSTVTRVIEKLAASGLLYNRSEGRLSLIYATDKGKALEASIHECWNNLRSRYNAILGEEGDQLSLQLYQVSDQLEKIE</sequence>
<evidence type="ECO:0000256" key="3">
    <source>
        <dbReference type="ARBA" id="ARBA00023163"/>
    </source>
</evidence>
<protein>
    <submittedName>
        <fullName evidence="5">MarR family transcriptional regulator</fullName>
    </submittedName>
</protein>
<evidence type="ECO:0000313" key="6">
    <source>
        <dbReference type="Proteomes" id="UP000600247"/>
    </source>
</evidence>
<dbReference type="AlphaFoldDB" id="A0A917M2I8"/>
<dbReference type="Pfam" id="PF01047">
    <property type="entry name" value="MarR"/>
    <property type="match status" value="1"/>
</dbReference>
<keyword evidence="1" id="KW-0805">Transcription regulation</keyword>
<dbReference type="Proteomes" id="UP000600247">
    <property type="component" value="Unassembled WGS sequence"/>
</dbReference>
<dbReference type="PROSITE" id="PS50995">
    <property type="entry name" value="HTH_MARR_2"/>
    <property type="match status" value="1"/>
</dbReference>
<comment type="caution">
    <text evidence="5">The sequence shown here is derived from an EMBL/GenBank/DDBJ whole genome shotgun (WGS) entry which is preliminary data.</text>
</comment>